<reference evidence="1 2" key="1">
    <citation type="submission" date="2019-09" db="EMBL/GenBank/DDBJ databases">
        <authorList>
            <person name="Chandra G."/>
            <person name="Truman W A."/>
        </authorList>
    </citation>
    <scope>NUCLEOTIDE SEQUENCE [LARGE SCALE GENOMIC DNA]</scope>
    <source>
        <strain evidence="1">PS938</strain>
    </source>
</reference>
<dbReference type="OrthoDB" id="6057701at2"/>
<dbReference type="RefSeq" id="WP_150673068.1">
    <property type="nucleotide sequence ID" value="NZ_CABVJE010000013.1"/>
</dbReference>
<dbReference type="Proteomes" id="UP000327191">
    <property type="component" value="Unassembled WGS sequence"/>
</dbReference>
<sequence>MTPATVQAFASKQHSPNASLYLLLDPLADCAEDDPLHIEALRQTLGDDALTRLRRPDLDHTPQSCPVLVTLSTATIKPSEHLLSLSALRAKEDEGRSRRYVCGWLSSTAISASVSTHLIRLGQVSMAAGKQFFPVYEPLRLELFVATLKHGEIGGWWPIHHWLFPTSSGASSLLIGQPDTEPTFGPRAIAVQQEARLVSSVLSAWRHALRLSLTYAPTRWRGPTLLPPQAAAQAYKQIYQARQLGLVRQQDIVTLALHRLMLHSQLHEHIDVRKLIEKAAKNETPLTALFTTLNDQSWQRIVSDLTLAGAHP</sequence>
<dbReference type="AlphaFoldDB" id="A0A5E7U9P9"/>
<evidence type="ECO:0000313" key="1">
    <source>
        <dbReference type="EMBL" id="VVQ06618.1"/>
    </source>
</evidence>
<protein>
    <submittedName>
        <fullName evidence="1">Uncharacterized protein</fullName>
    </submittedName>
</protein>
<name>A0A5E7U9P9_PSEFL</name>
<gene>
    <name evidence="1" type="ORF">PS938_03055</name>
</gene>
<accession>A0A5E7U9P9</accession>
<organism evidence="1 2">
    <name type="scientific">Pseudomonas fluorescens</name>
    <dbReference type="NCBI Taxonomy" id="294"/>
    <lineage>
        <taxon>Bacteria</taxon>
        <taxon>Pseudomonadati</taxon>
        <taxon>Pseudomonadota</taxon>
        <taxon>Gammaproteobacteria</taxon>
        <taxon>Pseudomonadales</taxon>
        <taxon>Pseudomonadaceae</taxon>
        <taxon>Pseudomonas</taxon>
    </lineage>
</organism>
<dbReference type="EMBL" id="CABVJE010000013">
    <property type="protein sequence ID" value="VVQ06618.1"/>
    <property type="molecule type" value="Genomic_DNA"/>
</dbReference>
<proteinExistence type="predicted"/>
<evidence type="ECO:0000313" key="2">
    <source>
        <dbReference type="Proteomes" id="UP000327191"/>
    </source>
</evidence>